<evidence type="ECO:0000256" key="2">
    <source>
        <dbReference type="ARBA" id="ARBA00012528"/>
    </source>
</evidence>
<evidence type="ECO:0000256" key="1">
    <source>
        <dbReference type="ARBA" id="ARBA00001946"/>
    </source>
</evidence>
<sequence length="529" mass="59251">MTEAAIAETGFHGDRDHLLEMVLGSNDLPSLPDVASRLLTLMSREDTELSDVADLISKDVALCSKVIKVSNSAFYNFPQQITSIQQAISILGTNAVRSLVLSFSFLSLNKPKGTERFDFNQFWQRSLASAVSTKLILEQLPGVDAEQAFLAGLLQNLGELVLACTVPERFEAVLEELEKGEQDQSAIERELLQLDHARVGYEVSHYWSFPPALSLPILYHHRPEECQSGDAEIRHYTSALYLSDLLVNILYSEKPQEYHRRFSAEARRIFKFTPDQVEIILDNAHSNLDIAAQQFGLDMEKSRSVQEILQEANIRLSLLNLDYEQVNKELVQAKMALEKLTNELKEKNEILKDLANVDGLTGAYNNRFFQQALDTELKRSTRHKSDVSFILADIDHFKGFNDEYGHLVGDFVLAEFCKVLTGNLRQYDVLARYGGEEFAIILPDTGAKDAAFVAEKLRAAVEAAKFRDGGVCHSVTASFGVSSVTPVDEKVPDKKALIKTADEALYDAKKQGRNKVVLGGEKKKWFGRK</sequence>
<feature type="domain" description="HDOD" evidence="6">
    <location>
        <begin position="28"/>
        <end position="223"/>
    </location>
</feature>
<dbReference type="PROSITE" id="PS51833">
    <property type="entry name" value="HDOD"/>
    <property type="match status" value="1"/>
</dbReference>
<dbReference type="Pfam" id="PF00990">
    <property type="entry name" value="GGDEF"/>
    <property type="match status" value="1"/>
</dbReference>
<comment type="catalytic activity">
    <reaction evidence="3">
        <text>2 GTP = 3',3'-c-di-GMP + 2 diphosphate</text>
        <dbReference type="Rhea" id="RHEA:24898"/>
        <dbReference type="ChEBI" id="CHEBI:33019"/>
        <dbReference type="ChEBI" id="CHEBI:37565"/>
        <dbReference type="ChEBI" id="CHEBI:58805"/>
        <dbReference type="EC" id="2.7.7.65"/>
    </reaction>
</comment>
<dbReference type="InterPro" id="IPR000160">
    <property type="entry name" value="GGDEF_dom"/>
</dbReference>
<dbReference type="Gene3D" id="3.30.70.270">
    <property type="match status" value="1"/>
</dbReference>
<dbReference type="Proteomes" id="UP000235005">
    <property type="component" value="Unassembled WGS sequence"/>
</dbReference>
<dbReference type="PANTHER" id="PTHR45138:SF9">
    <property type="entry name" value="DIGUANYLATE CYCLASE DGCM-RELATED"/>
    <property type="match status" value="1"/>
</dbReference>
<proteinExistence type="predicted"/>
<reference evidence="7 8" key="1">
    <citation type="submission" date="2018-01" db="EMBL/GenBank/DDBJ databases">
        <title>The draft genome sequence of Halioglobus lutimaris HF004.</title>
        <authorList>
            <person name="Du Z.-J."/>
            <person name="Shi M.-J."/>
        </authorList>
    </citation>
    <scope>NUCLEOTIDE SEQUENCE [LARGE SCALE GENOMIC DNA]</scope>
    <source>
        <strain evidence="7 8">HF004</strain>
    </source>
</reference>
<dbReference type="FunFam" id="3.30.70.270:FF:000001">
    <property type="entry name" value="Diguanylate cyclase domain protein"/>
    <property type="match status" value="1"/>
</dbReference>
<dbReference type="Gene3D" id="1.10.3210.10">
    <property type="entry name" value="Hypothetical protein af1432"/>
    <property type="match status" value="1"/>
</dbReference>
<evidence type="ECO:0000259" key="5">
    <source>
        <dbReference type="PROSITE" id="PS50887"/>
    </source>
</evidence>
<dbReference type="Pfam" id="PF08668">
    <property type="entry name" value="HDOD"/>
    <property type="match status" value="1"/>
</dbReference>
<dbReference type="AlphaFoldDB" id="A0A2N5X1Q1"/>
<dbReference type="InterPro" id="IPR050469">
    <property type="entry name" value="Diguanylate_Cyclase"/>
</dbReference>
<evidence type="ECO:0000313" key="8">
    <source>
        <dbReference type="Proteomes" id="UP000235005"/>
    </source>
</evidence>
<keyword evidence="4" id="KW-0175">Coiled coil</keyword>
<feature type="coiled-coil region" evidence="4">
    <location>
        <begin position="309"/>
        <end position="357"/>
    </location>
</feature>
<dbReference type="PANTHER" id="PTHR45138">
    <property type="entry name" value="REGULATORY COMPONENTS OF SENSORY TRANSDUCTION SYSTEM"/>
    <property type="match status" value="1"/>
</dbReference>
<dbReference type="InterPro" id="IPR043128">
    <property type="entry name" value="Rev_trsase/Diguanyl_cyclase"/>
</dbReference>
<dbReference type="InterPro" id="IPR013976">
    <property type="entry name" value="HDOD"/>
</dbReference>
<accession>A0A2N5X1Q1</accession>
<dbReference type="SUPFAM" id="SSF55073">
    <property type="entry name" value="Nucleotide cyclase"/>
    <property type="match status" value="1"/>
</dbReference>
<dbReference type="SMART" id="SM00267">
    <property type="entry name" value="GGDEF"/>
    <property type="match status" value="1"/>
</dbReference>
<dbReference type="EC" id="2.7.7.65" evidence="2"/>
<evidence type="ECO:0000256" key="3">
    <source>
        <dbReference type="ARBA" id="ARBA00034247"/>
    </source>
</evidence>
<organism evidence="7 8">
    <name type="scientific">Pseudohalioglobus lutimaris</name>
    <dbReference type="NCBI Taxonomy" id="1737061"/>
    <lineage>
        <taxon>Bacteria</taxon>
        <taxon>Pseudomonadati</taxon>
        <taxon>Pseudomonadota</taxon>
        <taxon>Gammaproteobacteria</taxon>
        <taxon>Cellvibrionales</taxon>
        <taxon>Halieaceae</taxon>
        <taxon>Pseudohalioglobus</taxon>
    </lineage>
</organism>
<evidence type="ECO:0000313" key="7">
    <source>
        <dbReference type="EMBL" id="PLW68409.1"/>
    </source>
</evidence>
<dbReference type="EMBL" id="PKUS01000015">
    <property type="protein sequence ID" value="PLW68409.1"/>
    <property type="molecule type" value="Genomic_DNA"/>
</dbReference>
<keyword evidence="8" id="KW-1185">Reference proteome</keyword>
<evidence type="ECO:0000256" key="4">
    <source>
        <dbReference type="SAM" id="Coils"/>
    </source>
</evidence>
<comment type="caution">
    <text evidence="7">The sequence shown here is derived from an EMBL/GenBank/DDBJ whole genome shotgun (WGS) entry which is preliminary data.</text>
</comment>
<dbReference type="NCBIfam" id="TIGR00254">
    <property type="entry name" value="GGDEF"/>
    <property type="match status" value="1"/>
</dbReference>
<dbReference type="SUPFAM" id="SSF109604">
    <property type="entry name" value="HD-domain/PDEase-like"/>
    <property type="match status" value="1"/>
</dbReference>
<dbReference type="CDD" id="cd01949">
    <property type="entry name" value="GGDEF"/>
    <property type="match status" value="1"/>
</dbReference>
<comment type="cofactor">
    <cofactor evidence="1">
        <name>Mg(2+)</name>
        <dbReference type="ChEBI" id="CHEBI:18420"/>
    </cofactor>
</comment>
<dbReference type="InterPro" id="IPR029787">
    <property type="entry name" value="Nucleotide_cyclase"/>
</dbReference>
<name>A0A2N5X1Q1_9GAMM</name>
<dbReference type="OrthoDB" id="9812260at2"/>
<feature type="domain" description="GGDEF" evidence="5">
    <location>
        <begin position="385"/>
        <end position="521"/>
    </location>
</feature>
<protein>
    <recommendedName>
        <fullName evidence="2">diguanylate cyclase</fullName>
        <ecNumber evidence="2">2.7.7.65</ecNumber>
    </recommendedName>
</protein>
<dbReference type="GO" id="GO:0052621">
    <property type="term" value="F:diguanylate cyclase activity"/>
    <property type="evidence" value="ECO:0007669"/>
    <property type="project" value="UniProtKB-EC"/>
</dbReference>
<dbReference type="PROSITE" id="PS50887">
    <property type="entry name" value="GGDEF"/>
    <property type="match status" value="1"/>
</dbReference>
<gene>
    <name evidence="7" type="ORF">C0039_12795</name>
</gene>
<dbReference type="RefSeq" id="WP_101518263.1">
    <property type="nucleotide sequence ID" value="NZ_PKUS01000015.1"/>
</dbReference>
<evidence type="ECO:0000259" key="6">
    <source>
        <dbReference type="PROSITE" id="PS51833"/>
    </source>
</evidence>